<dbReference type="SUPFAM" id="SSF57863">
    <property type="entry name" value="ArfGap/RecO-like zinc finger"/>
    <property type="match status" value="1"/>
</dbReference>
<feature type="compositionally biased region" description="Basic and acidic residues" evidence="2">
    <location>
        <begin position="392"/>
        <end position="404"/>
    </location>
</feature>
<dbReference type="Gene3D" id="1.10.220.150">
    <property type="entry name" value="Arf GTPase activating protein"/>
    <property type="match status" value="1"/>
</dbReference>
<dbReference type="GO" id="GO:0005096">
    <property type="term" value="F:GTPase activator activity"/>
    <property type="evidence" value="ECO:0007669"/>
    <property type="project" value="InterPro"/>
</dbReference>
<dbReference type="GO" id="GO:0034451">
    <property type="term" value="C:centriolar satellite"/>
    <property type="evidence" value="ECO:0007669"/>
    <property type="project" value="TreeGrafter"/>
</dbReference>
<dbReference type="InterPro" id="IPR038508">
    <property type="entry name" value="ArfGAP_dom_sf"/>
</dbReference>
<keyword evidence="1" id="KW-0862">Zinc</keyword>
<keyword evidence="4" id="KW-1185">Reference proteome</keyword>
<sequence length="900" mass="101076">VFTPPPAIQRSAAKRHRRRRPPSHAPRPCAAWRRVKNGAPVLARPELTILGLSRRQARPGKRATAARLSDPLSPSGAVNGSESPALLLGEKRGQPRAPPMRNESPSGGLNSWTGRPNPQVKGSQSGQACGCRRQRTPGELQSCRSLSRQVRHREVSKSSRKARQQAAQKQHHNNPSLKKDAAASPVAGRRQRPGHGHSVSAHAESLGGACRTPGAGRSGSGVGGKPRSAWVDDIDKLLSAERAADRREPHGRPASGAGQQRRFVEICRCGKRMNSWLTGVQRAAAPAPAVAAAVIGGRSRAAAAGSGGLRVETPRAKRSQSSWMRQWKPLLSQVLRPAAGTRRKEPNRESLQRALQQQRELTVRPRSGKRSAKSMLQGAEDAPQAGRRQAPRHAEDRHAAELTRVKELHAAAEKLRREKWEAEKTKKIKELTVKASSRRFRPWSCGQLAQEKDAACARERGGARQRYESQLEAETQALEAQRKRMYAEVQEEKDRLADTAARQRQELDRLRAELADTHSRSADSHEERDRRHEQEMRALREALAAEKQAFEQKLNLLKRQESTLLRRERDKEIELVLQRLEADTSSAKEEAERSAASRVARLKEKFAGEVAELERSERQALEKYNQIKARNLEVEGELERLKVLMKQKEVEIDDIRALYDKLNRERKQVSEVVRQEFADRLVRRPQRRAPLRPGRERAETQEAKRASEEEMEGIHRRVKEAIRKKDVVNERQQYQTCGETGRAAWNSCWSSRGSSCCRWGRRTRRAGRRTSARSKWPQPVRSRHPLVGRARPENSRCAECLASGTTVASLDTGGTFACNACAIAYRKAGLRTKSIERDRWQRLRWPLCRASLAVAQQLERNLPAFYRRAAASRRTPTSVRQQFVLAQVQAEGVHGPSAMQ</sequence>
<dbReference type="WBParaSite" id="maker-unitig_31479-snap-gene-0.2-mRNA-1">
    <property type="protein sequence ID" value="maker-unitig_31479-snap-gene-0.2-mRNA-1"/>
    <property type="gene ID" value="maker-unitig_31479-snap-gene-0.2"/>
</dbReference>
<dbReference type="GO" id="GO:0043565">
    <property type="term" value="F:sequence-specific DNA binding"/>
    <property type="evidence" value="ECO:0007669"/>
    <property type="project" value="InterPro"/>
</dbReference>
<dbReference type="GO" id="GO:0010824">
    <property type="term" value="P:regulation of centrosome duplication"/>
    <property type="evidence" value="ECO:0007669"/>
    <property type="project" value="TreeGrafter"/>
</dbReference>
<dbReference type="PANTHER" id="PTHR31540:SF1">
    <property type="entry name" value="CENTROSOMAL PROTEIN OF 131 KDA"/>
    <property type="match status" value="1"/>
</dbReference>
<feature type="region of interest" description="Disordered" evidence="2">
    <location>
        <begin position="1"/>
        <end position="228"/>
    </location>
</feature>
<evidence type="ECO:0000313" key="4">
    <source>
        <dbReference type="Proteomes" id="UP000095280"/>
    </source>
</evidence>
<dbReference type="GO" id="GO:0008270">
    <property type="term" value="F:zinc ion binding"/>
    <property type="evidence" value="ECO:0007669"/>
    <property type="project" value="UniProtKB-KW"/>
</dbReference>
<feature type="compositionally biased region" description="Basic and acidic residues" evidence="2">
    <location>
        <begin position="693"/>
        <end position="713"/>
    </location>
</feature>
<dbReference type="GO" id="GO:0006355">
    <property type="term" value="P:regulation of DNA-templated transcription"/>
    <property type="evidence" value="ECO:0007669"/>
    <property type="project" value="InterPro"/>
</dbReference>
<dbReference type="PANTHER" id="PTHR31540">
    <property type="entry name" value="CENTROSOMAL PROTEIN OF 131 KDA"/>
    <property type="match status" value="1"/>
</dbReference>
<feature type="compositionally biased region" description="Polar residues" evidence="2">
    <location>
        <begin position="103"/>
        <end position="127"/>
    </location>
</feature>
<keyword evidence="1" id="KW-0479">Metal-binding</keyword>
<feature type="domain" description="GATA-type" evidence="3">
    <location>
        <begin position="791"/>
        <end position="844"/>
    </location>
</feature>
<evidence type="ECO:0000256" key="1">
    <source>
        <dbReference type="PROSITE-ProRule" id="PRU00094"/>
    </source>
</evidence>
<feature type="region of interest" description="Disordered" evidence="2">
    <location>
        <begin position="302"/>
        <end position="404"/>
    </location>
</feature>
<feature type="compositionally biased region" description="Basic residues" evidence="2">
    <location>
        <begin position="12"/>
        <end position="22"/>
    </location>
</feature>
<dbReference type="AlphaFoldDB" id="A0A1I8FFV3"/>
<reference evidence="5" key="1">
    <citation type="submission" date="2016-11" db="UniProtKB">
        <authorList>
            <consortium name="WormBaseParasite"/>
        </authorList>
    </citation>
    <scope>IDENTIFICATION</scope>
</reference>
<dbReference type="PROSITE" id="PS50114">
    <property type="entry name" value="GATA_ZN_FINGER_2"/>
    <property type="match status" value="1"/>
</dbReference>
<dbReference type="InterPro" id="IPR000679">
    <property type="entry name" value="Znf_GATA"/>
</dbReference>
<evidence type="ECO:0000313" key="5">
    <source>
        <dbReference type="WBParaSite" id="maker-unitig_31479-snap-gene-0.2-mRNA-1"/>
    </source>
</evidence>
<feature type="region of interest" description="Disordered" evidence="2">
    <location>
        <begin position="684"/>
        <end position="713"/>
    </location>
</feature>
<dbReference type="GO" id="GO:0005929">
    <property type="term" value="C:cilium"/>
    <property type="evidence" value="ECO:0007669"/>
    <property type="project" value="GOC"/>
</dbReference>
<feature type="compositionally biased region" description="Basic and acidic residues" evidence="2">
    <location>
        <begin position="342"/>
        <end position="351"/>
    </location>
</feature>
<protein>
    <submittedName>
        <fullName evidence="5">GATA-type domain-containing protein</fullName>
    </submittedName>
</protein>
<dbReference type="InterPro" id="IPR037278">
    <property type="entry name" value="ARFGAP/RecO"/>
</dbReference>
<feature type="region of interest" description="Disordered" evidence="2">
    <location>
        <begin position="514"/>
        <end position="534"/>
    </location>
</feature>
<evidence type="ECO:0000256" key="2">
    <source>
        <dbReference type="SAM" id="MobiDB-lite"/>
    </source>
</evidence>
<organism evidence="4 5">
    <name type="scientific">Macrostomum lignano</name>
    <dbReference type="NCBI Taxonomy" id="282301"/>
    <lineage>
        <taxon>Eukaryota</taxon>
        <taxon>Metazoa</taxon>
        <taxon>Spiralia</taxon>
        <taxon>Lophotrochozoa</taxon>
        <taxon>Platyhelminthes</taxon>
        <taxon>Rhabditophora</taxon>
        <taxon>Macrostomorpha</taxon>
        <taxon>Macrostomida</taxon>
        <taxon>Macrostomidae</taxon>
        <taxon>Macrostomum</taxon>
    </lineage>
</organism>
<dbReference type="GO" id="GO:0035735">
    <property type="term" value="P:intraciliary transport involved in cilium assembly"/>
    <property type="evidence" value="ECO:0007669"/>
    <property type="project" value="InterPro"/>
</dbReference>
<dbReference type="Pfam" id="PF01412">
    <property type="entry name" value="ArfGap"/>
    <property type="match status" value="1"/>
</dbReference>
<dbReference type="Proteomes" id="UP000095280">
    <property type="component" value="Unplaced"/>
</dbReference>
<dbReference type="InterPro" id="IPR030465">
    <property type="entry name" value="CEP131"/>
</dbReference>
<name>A0A1I8FFV3_9PLAT</name>
<keyword evidence="1" id="KW-0863">Zinc-finger</keyword>
<accession>A0A1I8FFV3</accession>
<evidence type="ECO:0000259" key="3">
    <source>
        <dbReference type="PROSITE" id="PS50114"/>
    </source>
</evidence>
<dbReference type="InterPro" id="IPR001164">
    <property type="entry name" value="ArfGAP_dom"/>
</dbReference>
<proteinExistence type="predicted"/>